<evidence type="ECO:0000256" key="2">
    <source>
        <dbReference type="ARBA" id="ARBA00004496"/>
    </source>
</evidence>
<dbReference type="GO" id="GO:0007186">
    <property type="term" value="P:G protein-coupled receptor signaling pathway"/>
    <property type="evidence" value="ECO:0007669"/>
    <property type="project" value="TreeGrafter"/>
</dbReference>
<dbReference type="PANTHER" id="PTHR45872">
    <property type="entry name" value="RHO GUANINE NUCLEOTIDE EXCHANGE FACTOR 2, ISOFORM D"/>
    <property type="match status" value="1"/>
</dbReference>
<feature type="coiled-coil region" evidence="8">
    <location>
        <begin position="837"/>
        <end position="881"/>
    </location>
</feature>
<dbReference type="InterPro" id="IPR044926">
    <property type="entry name" value="RGS_subdomain_2"/>
</dbReference>
<feature type="region of interest" description="Disordered" evidence="9">
    <location>
        <begin position="794"/>
        <end position="830"/>
    </location>
</feature>
<dbReference type="SUPFAM" id="SSF48097">
    <property type="entry name" value="Regulator of G-protein signaling, RGS"/>
    <property type="match status" value="1"/>
</dbReference>
<keyword evidence="6" id="KW-0344">Guanine-nucleotide releasing factor</keyword>
<dbReference type="GO" id="GO:0005096">
    <property type="term" value="F:GTPase activator activity"/>
    <property type="evidence" value="ECO:0007669"/>
    <property type="project" value="UniProtKB-KW"/>
</dbReference>
<dbReference type="InterPro" id="IPR011993">
    <property type="entry name" value="PH-like_dom_sf"/>
</dbReference>
<keyword evidence="4" id="KW-0963">Cytoplasm</keyword>
<dbReference type="GO" id="GO:0001664">
    <property type="term" value="F:G protein-coupled receptor binding"/>
    <property type="evidence" value="ECO:0007669"/>
    <property type="project" value="TreeGrafter"/>
</dbReference>
<dbReference type="Ensembl" id="ENSOKIT00005001825.1">
    <property type="protein sequence ID" value="ENSOKIP00005001719.1"/>
    <property type="gene ID" value="ENSOKIG00005000864.1"/>
</dbReference>
<dbReference type="InterPro" id="IPR041020">
    <property type="entry name" value="PH_16"/>
</dbReference>
<organism evidence="11 12">
    <name type="scientific">Oncorhynchus kisutch</name>
    <name type="common">Coho salmon</name>
    <name type="synonym">Salmo kisutch</name>
    <dbReference type="NCBI Taxonomy" id="8019"/>
    <lineage>
        <taxon>Eukaryota</taxon>
        <taxon>Metazoa</taxon>
        <taxon>Chordata</taxon>
        <taxon>Craniata</taxon>
        <taxon>Vertebrata</taxon>
        <taxon>Euteleostomi</taxon>
        <taxon>Actinopterygii</taxon>
        <taxon>Neopterygii</taxon>
        <taxon>Teleostei</taxon>
        <taxon>Protacanthopterygii</taxon>
        <taxon>Salmoniformes</taxon>
        <taxon>Salmonidae</taxon>
        <taxon>Salmoninae</taxon>
        <taxon>Oncorhynchus</taxon>
    </lineage>
</organism>
<dbReference type="SMART" id="SM00325">
    <property type="entry name" value="RhoGEF"/>
    <property type="match status" value="1"/>
</dbReference>
<evidence type="ECO:0000313" key="11">
    <source>
        <dbReference type="Ensembl" id="ENSOKIP00005001719.1"/>
    </source>
</evidence>
<keyword evidence="12" id="KW-1185">Reference proteome</keyword>
<comment type="subcellular location">
    <subcellularLocation>
        <location evidence="2">Cytoplasm</location>
    </subcellularLocation>
    <subcellularLocation>
        <location evidence="1">Membrane</location>
    </subcellularLocation>
</comment>
<dbReference type="InterPro" id="IPR000219">
    <property type="entry name" value="DH_dom"/>
</dbReference>
<dbReference type="Pfam" id="PF09128">
    <property type="entry name" value="RGS-like"/>
    <property type="match status" value="1"/>
</dbReference>
<evidence type="ECO:0000313" key="12">
    <source>
        <dbReference type="Proteomes" id="UP000694557"/>
    </source>
</evidence>
<keyword evidence="3" id="KW-0343">GTPase activation</keyword>
<dbReference type="GO" id="GO:0016020">
    <property type="term" value="C:membrane"/>
    <property type="evidence" value="ECO:0007669"/>
    <property type="project" value="UniProtKB-SubCell"/>
</dbReference>
<dbReference type="GO" id="GO:0035556">
    <property type="term" value="P:intracellular signal transduction"/>
    <property type="evidence" value="ECO:0007669"/>
    <property type="project" value="InterPro"/>
</dbReference>
<evidence type="ECO:0000256" key="4">
    <source>
        <dbReference type="ARBA" id="ARBA00022490"/>
    </source>
</evidence>
<dbReference type="AlphaFoldDB" id="A0A8C7CKM6"/>
<keyword evidence="5" id="KW-0597">Phosphoprotein</keyword>
<evidence type="ECO:0000256" key="8">
    <source>
        <dbReference type="SAM" id="Coils"/>
    </source>
</evidence>
<reference evidence="11" key="2">
    <citation type="submission" date="2025-09" db="UniProtKB">
        <authorList>
            <consortium name="Ensembl"/>
        </authorList>
    </citation>
    <scope>IDENTIFICATION</scope>
</reference>
<dbReference type="GO" id="GO:0005085">
    <property type="term" value="F:guanyl-nucleotide exchange factor activity"/>
    <property type="evidence" value="ECO:0007669"/>
    <property type="project" value="UniProtKB-KW"/>
</dbReference>
<dbReference type="Gene3D" id="1.20.900.10">
    <property type="entry name" value="Dbl homology (DH) domain"/>
    <property type="match status" value="1"/>
</dbReference>
<feature type="domain" description="DH" evidence="10">
    <location>
        <begin position="380"/>
        <end position="568"/>
    </location>
</feature>
<dbReference type="SUPFAM" id="SSF50729">
    <property type="entry name" value="PH domain-like"/>
    <property type="match status" value="1"/>
</dbReference>
<dbReference type="FunFam" id="1.20.900.10:FF:000006">
    <property type="entry name" value="Rho guanine nucleotide exchange factor (GEF) 11"/>
    <property type="match status" value="1"/>
</dbReference>
<feature type="region of interest" description="Disordered" evidence="9">
    <location>
        <begin position="212"/>
        <end position="351"/>
    </location>
</feature>
<dbReference type="InterPro" id="IPR036305">
    <property type="entry name" value="RGS_sf"/>
</dbReference>
<dbReference type="Gene3D" id="2.30.29.30">
    <property type="entry name" value="Pleckstrin-homology domain (PH domain)/Phosphotyrosine-binding domain (PTB)"/>
    <property type="match status" value="1"/>
</dbReference>
<keyword evidence="8" id="KW-0175">Coiled coil</keyword>
<dbReference type="SUPFAM" id="SSF48065">
    <property type="entry name" value="DBL homology domain (DH-domain)"/>
    <property type="match status" value="1"/>
</dbReference>
<reference evidence="11" key="1">
    <citation type="submission" date="2025-08" db="UniProtKB">
        <authorList>
            <consortium name="Ensembl"/>
        </authorList>
    </citation>
    <scope>IDENTIFICATION</scope>
</reference>
<dbReference type="Pfam" id="PF00621">
    <property type="entry name" value="RhoGEF"/>
    <property type="match status" value="1"/>
</dbReference>
<dbReference type="PROSITE" id="PS00741">
    <property type="entry name" value="DH_1"/>
    <property type="match status" value="1"/>
</dbReference>
<dbReference type="InterPro" id="IPR015212">
    <property type="entry name" value="RGS-like_dom"/>
</dbReference>
<dbReference type="InterPro" id="IPR035899">
    <property type="entry name" value="DBL_dom_sf"/>
</dbReference>
<evidence type="ECO:0000256" key="9">
    <source>
        <dbReference type="SAM" id="MobiDB-lite"/>
    </source>
</evidence>
<dbReference type="InterPro" id="IPR001331">
    <property type="entry name" value="GDS_CDC24_CS"/>
</dbReference>
<sequence length="885" mass="100376">MSIIGAEDEDFENDLDPTVDDHSSHFTSIELVKSRPTHLLVFLQHVILQFDCSSLLCYLHADLFKNLSTKETKKQFVEFYNSFLDKGAILRVQIPHNVSFELDRTRPDLLSEEQQRKFVQDVQLAQAPEVLRQLEDFRQKRMMGMTPNAAELLEMKEKAVAETLLDKMSEIHSSIFAAVAFYMKHLGVKSRVADSKKSRGFFRRPLGKVMDKEKVNQERKVSSGLAPSRGSSAPDAAPPALNRKSVSTGSSPHQGLEVSEGSGVHISVTSSPDFSHSEMGLFSSRSDPQLVAEGGEVSPAGMAGGLAIWEPPSPNEPPLEENLDKDSRVPGVLPGLSLSGPTPQQEEQDPRLLELEQDPPNWREHTPPDTLKDLSKKETKRQEVINELFATEHAHVRMLSVLQTVFWKPLEREELMTATELATIFPSLDEIIDMHYAFYEHLKKLRQHNFIVKAIGTTLLNRFGGTEGEWFQKLTSRFCSHQTWALEQLKMRQKKDPRFNSFILEAESRPQCRRLQLKDIIPTEMQRLTKYPLLLENIAKCTEDTLEKESIQQSAECCRKILNHVNEEVKQMENLLTLKDYQRRLDTSGLKPSNELYLEYKYLDLAQRRMIYEGPLTWRVTKEKTLEVQCVLLGDLLVLLQKQDDKMVLKCQSKSNIAVQEGKQMLSPIIKLDSAFLREVATDRKAFYVIFTWDSGAQIYELVAQSVGERRKFPQPPLSPTENGGVLLKNSIEQDKDILTDEMKSVDSPHSLIDYLSDKGFDLIGHSNSDQVKVANSALNEVMSLKRLLVGSISLSDNSQPDEENGREEPERQDQGLQGEEGGGMKIEEEGGISAPLVLSQERMEEVCRKLQSLEVQLKRLQSVEEEHHRLQKALSKFSLEGGNF</sequence>
<accession>A0A8C7CKM6</accession>
<dbReference type="GeneTree" id="ENSGT00940000161180"/>
<dbReference type="Gene3D" id="1.10.167.10">
    <property type="entry name" value="Regulator of G-protein Signalling 4, domain 2"/>
    <property type="match status" value="1"/>
</dbReference>
<keyword evidence="7" id="KW-0472">Membrane</keyword>
<feature type="compositionally biased region" description="Basic and acidic residues" evidence="9">
    <location>
        <begin position="212"/>
        <end position="221"/>
    </location>
</feature>
<evidence type="ECO:0000256" key="1">
    <source>
        <dbReference type="ARBA" id="ARBA00004370"/>
    </source>
</evidence>
<protein>
    <submittedName>
        <fullName evidence="11">Rho guanine nucleotide exchange factor (GEF) 1</fullName>
    </submittedName>
</protein>
<evidence type="ECO:0000259" key="10">
    <source>
        <dbReference type="PROSITE" id="PS50010"/>
    </source>
</evidence>
<dbReference type="GO" id="GO:0005737">
    <property type="term" value="C:cytoplasm"/>
    <property type="evidence" value="ECO:0007669"/>
    <property type="project" value="UniProtKB-SubCell"/>
</dbReference>
<proteinExistence type="predicted"/>
<dbReference type="CDD" id="cd00160">
    <property type="entry name" value="RhoGEF"/>
    <property type="match status" value="1"/>
</dbReference>
<dbReference type="PROSITE" id="PS50010">
    <property type="entry name" value="DH_2"/>
    <property type="match status" value="1"/>
</dbReference>
<evidence type="ECO:0000256" key="7">
    <source>
        <dbReference type="ARBA" id="ARBA00023136"/>
    </source>
</evidence>
<dbReference type="Proteomes" id="UP000694557">
    <property type="component" value="Unassembled WGS sequence"/>
</dbReference>
<evidence type="ECO:0000256" key="3">
    <source>
        <dbReference type="ARBA" id="ARBA00022468"/>
    </source>
</evidence>
<name>A0A8C7CKM6_ONCKI</name>
<evidence type="ECO:0000256" key="5">
    <source>
        <dbReference type="ARBA" id="ARBA00022553"/>
    </source>
</evidence>
<evidence type="ECO:0000256" key="6">
    <source>
        <dbReference type="ARBA" id="ARBA00022658"/>
    </source>
</evidence>
<dbReference type="Pfam" id="PF17838">
    <property type="entry name" value="PH_16"/>
    <property type="match status" value="1"/>
</dbReference>
<feature type="compositionally biased region" description="Polar residues" evidence="9">
    <location>
        <begin position="244"/>
        <end position="253"/>
    </location>
</feature>
<dbReference type="PANTHER" id="PTHR45872:SF4">
    <property type="entry name" value="RHO GUANINE NUCLEOTIDE EXCHANGE FACTOR 1"/>
    <property type="match status" value="1"/>
</dbReference>